<comment type="subunit">
    <text evidence="5">Homodimer.</text>
</comment>
<feature type="binding site" evidence="5 6">
    <location>
        <position position="131"/>
    </location>
    <ligand>
        <name>substrate</name>
    </ligand>
</feature>
<feature type="binding site" evidence="5 6">
    <location>
        <position position="123"/>
    </location>
    <ligand>
        <name>substrate</name>
    </ligand>
</feature>
<dbReference type="Proteomes" id="UP000255233">
    <property type="component" value="Unassembled WGS sequence"/>
</dbReference>
<feature type="binding site" evidence="5 7">
    <location>
        <position position="187"/>
    </location>
    <ligand>
        <name>FMN</name>
        <dbReference type="ChEBI" id="CHEBI:58210"/>
    </ligand>
</feature>
<dbReference type="GO" id="GO:0010181">
    <property type="term" value="F:FMN binding"/>
    <property type="evidence" value="ECO:0007669"/>
    <property type="project" value="UniProtKB-UniRule"/>
</dbReference>
<dbReference type="EC" id="1.4.3.5" evidence="5"/>
<comment type="cofactor">
    <cofactor evidence="5 7">
        <name>FMN</name>
        <dbReference type="ChEBI" id="CHEBI:58210"/>
    </cofactor>
    <text evidence="5 7">Binds 1 FMN per subunit.</text>
</comment>
<dbReference type="Pfam" id="PF01243">
    <property type="entry name" value="PNPOx_N"/>
    <property type="match status" value="1"/>
</dbReference>
<dbReference type="InterPro" id="IPR012349">
    <property type="entry name" value="Split_barrel_FMN-bd"/>
</dbReference>
<dbReference type="GO" id="GO:0004733">
    <property type="term" value="F:pyridoxamine phosphate oxidase activity"/>
    <property type="evidence" value="ECO:0007669"/>
    <property type="project" value="UniProtKB-UniRule"/>
</dbReference>
<feature type="binding site" evidence="5 6">
    <location>
        <position position="66"/>
    </location>
    <ligand>
        <name>substrate</name>
    </ligand>
</feature>
<dbReference type="InterPro" id="IPR019576">
    <property type="entry name" value="Pyridoxamine_oxidase_dimer_C"/>
</dbReference>
<dbReference type="SUPFAM" id="SSF50475">
    <property type="entry name" value="FMN-binding split barrel"/>
    <property type="match status" value="1"/>
</dbReference>
<feature type="binding site" evidence="5 7">
    <location>
        <begin position="140"/>
        <end position="141"/>
    </location>
    <ligand>
        <name>FMN</name>
        <dbReference type="ChEBI" id="CHEBI:58210"/>
    </ligand>
</feature>
<dbReference type="PANTHER" id="PTHR10851:SF0">
    <property type="entry name" value="PYRIDOXINE-5'-PHOSPHATE OXIDASE"/>
    <property type="match status" value="1"/>
</dbReference>
<dbReference type="Pfam" id="PF10590">
    <property type="entry name" value="PNP_phzG_C"/>
    <property type="match status" value="1"/>
</dbReference>
<evidence type="ECO:0000259" key="8">
    <source>
        <dbReference type="Pfam" id="PF01243"/>
    </source>
</evidence>
<feature type="binding site" evidence="5 7">
    <location>
        <position position="105"/>
    </location>
    <ligand>
        <name>FMN</name>
        <dbReference type="ChEBI" id="CHEBI:58210"/>
    </ligand>
</feature>
<keyword evidence="3 5" id="KW-0288">FMN</keyword>
<dbReference type="PROSITE" id="PS01064">
    <property type="entry name" value="PYRIDOX_OXIDASE"/>
    <property type="match status" value="1"/>
</dbReference>
<evidence type="ECO:0000256" key="1">
    <source>
        <dbReference type="ARBA" id="ARBA00007301"/>
    </source>
</evidence>
<feature type="domain" description="Pyridoxine 5'-phosphate oxidase dimerisation C-terminal" evidence="9">
    <location>
        <begin position="174"/>
        <end position="215"/>
    </location>
</feature>
<feature type="binding site" evidence="5 7">
    <location>
        <position position="82"/>
    </location>
    <ligand>
        <name>FMN</name>
        <dbReference type="ChEBI" id="CHEBI:58210"/>
    </ligand>
</feature>
<evidence type="ECO:0000313" key="10">
    <source>
        <dbReference type="EMBL" id="SUE33297.1"/>
    </source>
</evidence>
<dbReference type="GO" id="GO:0008615">
    <property type="term" value="P:pyridoxine biosynthetic process"/>
    <property type="evidence" value="ECO:0007669"/>
    <property type="project" value="UniProtKB-UniRule"/>
</dbReference>
<dbReference type="UniPathway" id="UPA01068">
    <property type="reaction ID" value="UER00304"/>
</dbReference>
<feature type="binding site" evidence="5 6">
    <location>
        <begin position="193"/>
        <end position="195"/>
    </location>
    <ligand>
        <name>substrate</name>
    </ligand>
</feature>
<feature type="domain" description="Pyridoxamine 5'-phosphate oxidase N-terminal" evidence="8">
    <location>
        <begin position="39"/>
        <end position="151"/>
    </location>
</feature>
<dbReference type="OrthoDB" id="9780392at2"/>
<dbReference type="NCBIfam" id="NF004231">
    <property type="entry name" value="PRK05679.1"/>
    <property type="match status" value="1"/>
</dbReference>
<dbReference type="PANTHER" id="PTHR10851">
    <property type="entry name" value="PYRIDOXINE-5-PHOSPHATE OXIDASE"/>
    <property type="match status" value="1"/>
</dbReference>
<dbReference type="RefSeq" id="WP_037291534.1">
    <property type="nucleotide sequence ID" value="NZ_UGVL01000001.1"/>
</dbReference>
<evidence type="ECO:0000256" key="4">
    <source>
        <dbReference type="ARBA" id="ARBA00023002"/>
    </source>
</evidence>
<dbReference type="HAMAP" id="MF_01629">
    <property type="entry name" value="PdxH"/>
    <property type="match status" value="1"/>
</dbReference>
<feature type="binding site" evidence="5 7">
    <location>
        <position position="83"/>
    </location>
    <ligand>
        <name>FMN</name>
        <dbReference type="ChEBI" id="CHEBI:58210"/>
    </ligand>
</feature>
<dbReference type="Gene3D" id="2.30.110.10">
    <property type="entry name" value="Electron Transport, Fmn-binding Protein, Chain A"/>
    <property type="match status" value="1"/>
</dbReference>
<keyword evidence="2 5" id="KW-0285">Flavoprotein</keyword>
<sequence length="215" mass="24336">MDLSGIRKEYTRGGLNRRDVPPDPLILFEQWLATAVGAQEITEPTAMAVGTVSADCRPSIRTVLLKELRDGQFVFFTHYESRKGRQLAANPQVALSFLWYPLERQVHIEGTAERISPEESDAYFRSRPPGSRIGAAVSPQSRPIPGRAWLAEAYEAKLAEAESSDTPVERPEHWGGVAVTPVRIEFWQGRENRLHDRILYTRQDDGSWRIERLAP</sequence>
<evidence type="ECO:0000256" key="2">
    <source>
        <dbReference type="ARBA" id="ARBA00022630"/>
    </source>
</evidence>
<accession>A0A379MR25</accession>
<reference evidence="10 11" key="1">
    <citation type="submission" date="2018-06" db="EMBL/GenBank/DDBJ databases">
        <authorList>
            <consortium name="Pathogen Informatics"/>
            <person name="Doyle S."/>
        </authorList>
    </citation>
    <scope>NUCLEOTIDE SEQUENCE [LARGE SCALE GENOMIC DNA]</scope>
    <source>
        <strain evidence="10 11">NCTC11190</strain>
    </source>
</reference>
<evidence type="ECO:0000313" key="11">
    <source>
        <dbReference type="Proteomes" id="UP000255233"/>
    </source>
</evidence>
<feature type="binding site" evidence="5 7">
    <location>
        <position position="197"/>
    </location>
    <ligand>
        <name>FMN</name>
        <dbReference type="ChEBI" id="CHEBI:58210"/>
    </ligand>
</feature>
<evidence type="ECO:0000256" key="6">
    <source>
        <dbReference type="PIRSR" id="PIRSR000190-1"/>
    </source>
</evidence>
<keyword evidence="5" id="KW-0664">Pyridoxine biosynthesis</keyword>
<dbReference type="InterPro" id="IPR000659">
    <property type="entry name" value="Pyridox_Oxase"/>
</dbReference>
<gene>
    <name evidence="5 10" type="primary">pdxH</name>
    <name evidence="10" type="ORF">NCTC11190_00504</name>
</gene>
<organism evidence="10 11">
    <name type="scientific">Rikenella microfusus</name>
    <dbReference type="NCBI Taxonomy" id="28139"/>
    <lineage>
        <taxon>Bacteria</taxon>
        <taxon>Pseudomonadati</taxon>
        <taxon>Bacteroidota</taxon>
        <taxon>Bacteroidia</taxon>
        <taxon>Bacteroidales</taxon>
        <taxon>Rikenellaceae</taxon>
        <taxon>Rikenella</taxon>
    </lineage>
</organism>
<dbReference type="InterPro" id="IPR019740">
    <property type="entry name" value="Pyridox_Oxase_CS"/>
</dbReference>
<comment type="catalytic activity">
    <reaction evidence="5">
        <text>pyridoxine 5'-phosphate + O2 = pyridoxal 5'-phosphate + H2O2</text>
        <dbReference type="Rhea" id="RHEA:15149"/>
        <dbReference type="ChEBI" id="CHEBI:15379"/>
        <dbReference type="ChEBI" id="CHEBI:16240"/>
        <dbReference type="ChEBI" id="CHEBI:58589"/>
        <dbReference type="ChEBI" id="CHEBI:597326"/>
        <dbReference type="EC" id="1.4.3.5"/>
    </reaction>
</comment>
<dbReference type="NCBIfam" id="TIGR00558">
    <property type="entry name" value="pdxH"/>
    <property type="match status" value="1"/>
</dbReference>
<comment type="function">
    <text evidence="5">Catalyzes the oxidation of either pyridoxine 5'-phosphate (PNP) or pyridoxamine 5'-phosphate (PMP) into pyridoxal 5'-phosphate (PLP).</text>
</comment>
<comment type="catalytic activity">
    <reaction evidence="5">
        <text>pyridoxamine 5'-phosphate + O2 + H2O = pyridoxal 5'-phosphate + H2O2 + NH4(+)</text>
        <dbReference type="Rhea" id="RHEA:15817"/>
        <dbReference type="ChEBI" id="CHEBI:15377"/>
        <dbReference type="ChEBI" id="CHEBI:15379"/>
        <dbReference type="ChEBI" id="CHEBI:16240"/>
        <dbReference type="ChEBI" id="CHEBI:28938"/>
        <dbReference type="ChEBI" id="CHEBI:58451"/>
        <dbReference type="ChEBI" id="CHEBI:597326"/>
        <dbReference type="EC" id="1.4.3.5"/>
    </reaction>
</comment>
<evidence type="ECO:0000256" key="3">
    <source>
        <dbReference type="ARBA" id="ARBA00022643"/>
    </source>
</evidence>
<dbReference type="PIRSF" id="PIRSF000190">
    <property type="entry name" value="Pyd_amn-ph_oxd"/>
    <property type="match status" value="1"/>
</dbReference>
<keyword evidence="11" id="KW-1185">Reference proteome</keyword>
<dbReference type="AlphaFoldDB" id="A0A379MR25"/>
<feature type="binding site" evidence="6">
    <location>
        <begin position="7"/>
        <end position="10"/>
    </location>
    <ligand>
        <name>substrate</name>
    </ligand>
</feature>
<evidence type="ECO:0000256" key="7">
    <source>
        <dbReference type="PIRSR" id="PIRSR000190-2"/>
    </source>
</evidence>
<name>A0A379MR25_9BACT</name>
<protein>
    <recommendedName>
        <fullName evidence="5">Pyridoxine/pyridoxamine 5'-phosphate oxidase</fullName>
        <ecNumber evidence="5">1.4.3.5</ecNumber>
    </recommendedName>
    <alternativeName>
        <fullName evidence="5">PNP/PMP oxidase</fullName>
        <shortName evidence="5">PNPOx</shortName>
    </alternativeName>
    <alternativeName>
        <fullName evidence="5">Pyridoxal 5'-phosphate synthase</fullName>
    </alternativeName>
</protein>
<feature type="binding site" evidence="5 6">
    <location>
        <position position="127"/>
    </location>
    <ligand>
        <name>substrate</name>
    </ligand>
</feature>
<dbReference type="EMBL" id="UGVL01000001">
    <property type="protein sequence ID" value="SUE33297.1"/>
    <property type="molecule type" value="Genomic_DNA"/>
</dbReference>
<evidence type="ECO:0000259" key="9">
    <source>
        <dbReference type="Pfam" id="PF10590"/>
    </source>
</evidence>
<comment type="pathway">
    <text evidence="5">Cofactor metabolism; pyridoxal 5'-phosphate salvage; pyridoxal 5'-phosphate from pyridoxamine 5'-phosphate: step 1/1.</text>
</comment>
<feature type="binding site" evidence="5 7">
    <location>
        <begin position="76"/>
        <end position="77"/>
    </location>
    <ligand>
        <name>FMN</name>
        <dbReference type="ChEBI" id="CHEBI:58210"/>
    </ligand>
</feature>
<evidence type="ECO:0000256" key="5">
    <source>
        <dbReference type="HAMAP-Rule" id="MF_01629"/>
    </source>
</evidence>
<comment type="similarity">
    <text evidence="1 5">Belongs to the pyridoxamine 5'-phosphate oxidase family.</text>
</comment>
<keyword evidence="4 5" id="KW-0560">Oxidoreductase</keyword>
<feature type="binding site" evidence="5 7">
    <location>
        <begin position="61"/>
        <end position="66"/>
    </location>
    <ligand>
        <name>FMN</name>
        <dbReference type="ChEBI" id="CHEBI:58210"/>
    </ligand>
</feature>
<dbReference type="STRING" id="880526.GCA_000427365_00941"/>
<comment type="pathway">
    <text evidence="5">Cofactor metabolism; pyridoxal 5'-phosphate salvage; pyridoxal 5'-phosphate from pyridoxine 5'-phosphate: step 1/1.</text>
</comment>
<proteinExistence type="inferred from homology"/>
<dbReference type="InterPro" id="IPR011576">
    <property type="entry name" value="Pyridox_Oxase_N"/>
</dbReference>